<organism evidence="3">
    <name type="scientific">Thiolapillus brandeum</name>
    <dbReference type="NCBI Taxonomy" id="1076588"/>
    <lineage>
        <taxon>Bacteria</taxon>
        <taxon>Pseudomonadati</taxon>
        <taxon>Pseudomonadota</taxon>
        <taxon>Gammaproteobacteria</taxon>
        <taxon>Chromatiales</taxon>
        <taxon>Sedimenticolaceae</taxon>
        <taxon>Thiolapillus</taxon>
    </lineage>
</organism>
<dbReference type="Pfam" id="PF04023">
    <property type="entry name" value="FeoA"/>
    <property type="match status" value="1"/>
</dbReference>
<feature type="domain" description="Ferrous iron transporter FeoA-like" evidence="2">
    <location>
        <begin position="4"/>
        <end position="74"/>
    </location>
</feature>
<dbReference type="Gene3D" id="2.30.30.90">
    <property type="match status" value="1"/>
</dbReference>
<proteinExistence type="predicted"/>
<protein>
    <submittedName>
        <fullName evidence="3">Ferrous iron transport protein A</fullName>
    </submittedName>
</protein>
<accession>A0A7C5MXD0</accession>
<dbReference type="SUPFAM" id="SSF50037">
    <property type="entry name" value="C-terminal domain of transcriptional repressors"/>
    <property type="match status" value="1"/>
</dbReference>
<evidence type="ECO:0000259" key="2">
    <source>
        <dbReference type="SMART" id="SM00899"/>
    </source>
</evidence>
<dbReference type="InterPro" id="IPR053184">
    <property type="entry name" value="FeoA-like"/>
</dbReference>
<dbReference type="EMBL" id="DROM01000073">
    <property type="protein sequence ID" value="HHH12819.1"/>
    <property type="molecule type" value="Genomic_DNA"/>
</dbReference>
<dbReference type="Proteomes" id="UP000886100">
    <property type="component" value="Unassembled WGS sequence"/>
</dbReference>
<dbReference type="PANTHER" id="PTHR43151">
    <property type="entry name" value="FEOA FAMILY PROTEIN"/>
    <property type="match status" value="1"/>
</dbReference>
<dbReference type="AlphaFoldDB" id="A0A7C5MXD0"/>
<comment type="caution">
    <text evidence="3">The sequence shown here is derived from an EMBL/GenBank/DDBJ whole genome shotgun (WGS) entry which is preliminary data.</text>
</comment>
<dbReference type="InterPro" id="IPR038157">
    <property type="entry name" value="FeoA_core_dom"/>
</dbReference>
<dbReference type="GO" id="GO:0046914">
    <property type="term" value="F:transition metal ion binding"/>
    <property type="evidence" value="ECO:0007669"/>
    <property type="project" value="InterPro"/>
</dbReference>
<evidence type="ECO:0000313" key="3">
    <source>
        <dbReference type="EMBL" id="HHH12819.1"/>
    </source>
</evidence>
<name>A0A7C5MXD0_9GAMM</name>
<evidence type="ECO:0000256" key="1">
    <source>
        <dbReference type="ARBA" id="ARBA00023004"/>
    </source>
</evidence>
<reference evidence="3" key="1">
    <citation type="journal article" date="2020" name="mSystems">
        <title>Genome- and Community-Level Interaction Insights into Carbon Utilization and Element Cycling Functions of Hydrothermarchaeota in Hydrothermal Sediment.</title>
        <authorList>
            <person name="Zhou Z."/>
            <person name="Liu Y."/>
            <person name="Xu W."/>
            <person name="Pan J."/>
            <person name="Luo Z.H."/>
            <person name="Li M."/>
        </authorList>
    </citation>
    <scope>NUCLEOTIDE SEQUENCE [LARGE SCALE GENOMIC DNA]</scope>
    <source>
        <strain evidence="3">HyVt-535</strain>
    </source>
</reference>
<keyword evidence="1" id="KW-0408">Iron</keyword>
<dbReference type="InterPro" id="IPR007167">
    <property type="entry name" value="Fe-transptr_FeoA-like"/>
</dbReference>
<sequence>MDSRTLAQISPGHRVKLVAIRGDRSLSRRLLALGLVVGNEVEVLHSRKGDVIVGRGGNRLALGHDIAEQVVVEEL</sequence>
<dbReference type="PANTHER" id="PTHR43151:SF1">
    <property type="entry name" value="SSR2333 PROTEIN"/>
    <property type="match status" value="1"/>
</dbReference>
<dbReference type="InterPro" id="IPR008988">
    <property type="entry name" value="Transcriptional_repressor_C"/>
</dbReference>
<dbReference type="SMART" id="SM00899">
    <property type="entry name" value="FeoA"/>
    <property type="match status" value="1"/>
</dbReference>
<gene>
    <name evidence="3" type="ORF">ENJ98_01140</name>
</gene>